<accession>A0A1E3HJX2</accession>
<evidence type="ECO:0000313" key="2">
    <source>
        <dbReference type="Proteomes" id="UP000094065"/>
    </source>
</evidence>
<dbReference type="OrthoDB" id="2577913at2759"/>
<sequence length="304" mass="33620">MVMTVPNENRPRSMVFEASYDFESAANLFPVVISLYVDPNETNPPYSVDEAIGATWASIVHDDKQESPIRVYPVEMERFTSWAQPGSDAYYGMVPTHRPLMISVHDMVESEPVNREFVVEGRLIKCFTSRLENLLPRSVHLYRRLLPLLSAQPQSAAVMVLRKSNAVDDLGGLEAIDLAYKSTVLLGDGHEGMSMILRSWFRDMENKQVAASSDKPENLGAAASNALRFPKMLNQLFDLSNLDVAFTKHQVVISSGLIGAALGEEDMRFFSDEAELAHELPPVAIDLTGTNALSPHDGLLPGDD</sequence>
<dbReference type="Proteomes" id="UP000094065">
    <property type="component" value="Unassembled WGS sequence"/>
</dbReference>
<dbReference type="AlphaFoldDB" id="A0A1E3HJX2"/>
<proteinExistence type="predicted"/>
<protein>
    <submittedName>
        <fullName evidence="1">Uncharacterized protein</fullName>
    </submittedName>
</protein>
<name>A0A1E3HJX2_9TREE</name>
<evidence type="ECO:0000313" key="1">
    <source>
        <dbReference type="EMBL" id="ODN76643.1"/>
    </source>
</evidence>
<dbReference type="RefSeq" id="XP_018992016.1">
    <property type="nucleotide sequence ID" value="XM_019139525.1"/>
</dbReference>
<keyword evidence="2" id="KW-1185">Reference proteome</keyword>
<organism evidence="1 2">
    <name type="scientific">Cryptococcus amylolentus CBS 6039</name>
    <dbReference type="NCBI Taxonomy" id="1295533"/>
    <lineage>
        <taxon>Eukaryota</taxon>
        <taxon>Fungi</taxon>
        <taxon>Dikarya</taxon>
        <taxon>Basidiomycota</taxon>
        <taxon>Agaricomycotina</taxon>
        <taxon>Tremellomycetes</taxon>
        <taxon>Tremellales</taxon>
        <taxon>Cryptococcaceae</taxon>
        <taxon>Cryptococcus</taxon>
    </lineage>
</organism>
<comment type="caution">
    <text evidence="1">The sequence shown here is derived from an EMBL/GenBank/DDBJ whole genome shotgun (WGS) entry which is preliminary data.</text>
</comment>
<dbReference type="EMBL" id="AWGJ01000008">
    <property type="protein sequence ID" value="ODN76642.1"/>
    <property type="molecule type" value="Genomic_DNA"/>
</dbReference>
<dbReference type="EMBL" id="AWGJ01000008">
    <property type="protein sequence ID" value="ODN76643.1"/>
    <property type="molecule type" value="Genomic_DNA"/>
</dbReference>
<gene>
    <name evidence="1" type="ORF">L202_05288</name>
</gene>
<reference evidence="1 2" key="1">
    <citation type="submission" date="2016-06" db="EMBL/GenBank/DDBJ databases">
        <title>Evolution of pathogenesis and genome organization in the Tremellales.</title>
        <authorList>
            <person name="Cuomo C."/>
            <person name="Litvintseva A."/>
            <person name="Heitman J."/>
            <person name="Chen Y."/>
            <person name="Sun S."/>
            <person name="Springer D."/>
            <person name="Dromer F."/>
            <person name="Young S."/>
            <person name="Zeng Q."/>
            <person name="Chapman S."/>
            <person name="Gujja S."/>
            <person name="Saif S."/>
            <person name="Birren B."/>
        </authorList>
    </citation>
    <scope>NUCLEOTIDE SEQUENCE [LARGE SCALE GENOMIC DNA]</scope>
    <source>
        <strain evidence="1 2">CBS 6039</strain>
    </source>
</reference>
<dbReference type="GeneID" id="30156597"/>
<dbReference type="RefSeq" id="XP_018992017.1">
    <property type="nucleotide sequence ID" value="XM_019139526.1"/>
</dbReference>